<organism evidence="2 3">
    <name type="scientific">Papilio xuthus</name>
    <name type="common">Asian swallowtail butterfly</name>
    <dbReference type="NCBI Taxonomy" id="66420"/>
    <lineage>
        <taxon>Eukaryota</taxon>
        <taxon>Metazoa</taxon>
        <taxon>Ecdysozoa</taxon>
        <taxon>Arthropoda</taxon>
        <taxon>Hexapoda</taxon>
        <taxon>Insecta</taxon>
        <taxon>Pterygota</taxon>
        <taxon>Neoptera</taxon>
        <taxon>Endopterygota</taxon>
        <taxon>Lepidoptera</taxon>
        <taxon>Glossata</taxon>
        <taxon>Ditrysia</taxon>
        <taxon>Papilionoidea</taxon>
        <taxon>Papilionidae</taxon>
        <taxon>Papilioninae</taxon>
        <taxon>Papilio</taxon>
    </lineage>
</organism>
<proteinExistence type="predicted"/>
<gene>
    <name evidence="2" type="ORF">RR46_05051</name>
</gene>
<evidence type="ECO:0000313" key="2">
    <source>
        <dbReference type="EMBL" id="KPI96926.1"/>
    </source>
</evidence>
<accession>A0A194PU36</accession>
<evidence type="ECO:0000256" key="1">
    <source>
        <dbReference type="SAM" id="MobiDB-lite"/>
    </source>
</evidence>
<dbReference type="EMBL" id="KQ459592">
    <property type="protein sequence ID" value="KPI96926.1"/>
    <property type="molecule type" value="Genomic_DNA"/>
</dbReference>
<evidence type="ECO:0000313" key="3">
    <source>
        <dbReference type="Proteomes" id="UP000053268"/>
    </source>
</evidence>
<sequence length="89" mass="9989">MCSCYNIRIGSLHVFLVYRTGQVTVHSRRKLHMYYRAGAQPTTETIEIETDRLTDLTECDACGATRRGGRGGRNGCDEAREGHGSYFTN</sequence>
<reference evidence="2 3" key="1">
    <citation type="journal article" date="2015" name="Nat. Commun.">
        <title>Outbred genome sequencing and CRISPR/Cas9 gene editing in butterflies.</title>
        <authorList>
            <person name="Li X."/>
            <person name="Fan D."/>
            <person name="Zhang W."/>
            <person name="Liu G."/>
            <person name="Zhang L."/>
            <person name="Zhao L."/>
            <person name="Fang X."/>
            <person name="Chen L."/>
            <person name="Dong Y."/>
            <person name="Chen Y."/>
            <person name="Ding Y."/>
            <person name="Zhao R."/>
            <person name="Feng M."/>
            <person name="Zhu Y."/>
            <person name="Feng Y."/>
            <person name="Jiang X."/>
            <person name="Zhu D."/>
            <person name="Xiang H."/>
            <person name="Feng X."/>
            <person name="Li S."/>
            <person name="Wang J."/>
            <person name="Zhang G."/>
            <person name="Kronforst M.R."/>
            <person name="Wang W."/>
        </authorList>
    </citation>
    <scope>NUCLEOTIDE SEQUENCE [LARGE SCALE GENOMIC DNA]</scope>
    <source>
        <strain evidence="2">Ya'a_city_454_Px</strain>
        <tissue evidence="2">Whole body</tissue>
    </source>
</reference>
<feature type="region of interest" description="Disordered" evidence="1">
    <location>
        <begin position="67"/>
        <end position="89"/>
    </location>
</feature>
<protein>
    <submittedName>
        <fullName evidence="2">Uncharacterized protein</fullName>
    </submittedName>
</protein>
<name>A0A194PU36_PAPXU</name>
<dbReference type="Proteomes" id="UP000053268">
    <property type="component" value="Unassembled WGS sequence"/>
</dbReference>
<dbReference type="AlphaFoldDB" id="A0A194PU36"/>
<keyword evidence="3" id="KW-1185">Reference proteome</keyword>